<dbReference type="RefSeq" id="WP_059748896.1">
    <property type="nucleotide sequence ID" value="NZ_CP013416.1"/>
</dbReference>
<dbReference type="InterPro" id="IPR051321">
    <property type="entry name" value="PHA/PHB_synthase"/>
</dbReference>
<evidence type="ECO:0000313" key="2">
    <source>
        <dbReference type="Proteomes" id="UP000064029"/>
    </source>
</evidence>
<dbReference type="OrthoDB" id="9767934at2"/>
<dbReference type="SUPFAM" id="SSF53474">
    <property type="entry name" value="alpha/beta-Hydrolases"/>
    <property type="match status" value="1"/>
</dbReference>
<dbReference type="Pfam" id="PF11339">
    <property type="entry name" value="DUF3141"/>
    <property type="match status" value="1"/>
</dbReference>
<dbReference type="PANTHER" id="PTHR36837:SF2">
    <property type="entry name" value="POLY(3-HYDROXYALKANOATE) POLYMERASE SUBUNIT PHAC"/>
    <property type="match status" value="1"/>
</dbReference>
<dbReference type="AlphaFoldDB" id="A0A103RYZ0"/>
<proteinExistence type="predicted"/>
<gene>
    <name evidence="1" type="ORF">WJ33_13255</name>
</gene>
<name>A0A103RYZ0_9BURK</name>
<dbReference type="PANTHER" id="PTHR36837">
    <property type="entry name" value="POLY(3-HYDROXYALKANOATE) POLYMERASE SUBUNIT PHAC"/>
    <property type="match status" value="1"/>
</dbReference>
<dbReference type="InterPro" id="IPR029058">
    <property type="entry name" value="AB_hydrolase_fold"/>
</dbReference>
<evidence type="ECO:0000313" key="1">
    <source>
        <dbReference type="EMBL" id="KVG76645.1"/>
    </source>
</evidence>
<dbReference type="Proteomes" id="UP000064029">
    <property type="component" value="Unassembled WGS sequence"/>
</dbReference>
<comment type="caution">
    <text evidence="1">The sequence shown here is derived from an EMBL/GenBank/DDBJ whole genome shotgun (WGS) entry which is preliminary data.</text>
</comment>
<organism evidence="1 2">
    <name type="scientific">Burkholderia ubonensis</name>
    <dbReference type="NCBI Taxonomy" id="101571"/>
    <lineage>
        <taxon>Bacteria</taxon>
        <taxon>Pseudomonadati</taxon>
        <taxon>Pseudomonadota</taxon>
        <taxon>Betaproteobacteria</taxon>
        <taxon>Burkholderiales</taxon>
        <taxon>Burkholderiaceae</taxon>
        <taxon>Burkholderia</taxon>
        <taxon>Burkholderia cepacia complex</taxon>
    </lineage>
</organism>
<dbReference type="EMBL" id="LOXM01000009">
    <property type="protein sequence ID" value="KVG76645.1"/>
    <property type="molecule type" value="Genomic_DNA"/>
</dbReference>
<sequence length="373" mass="41521">MTRTPPAGVPFPIPALPIFWPMAAAAAMVEAGTELTARNLRFLAEEEKLHFEMHPALASANRPLLELRTMIFRDYSDGAARGLPTIVDAPYAGHSAMIADYQPGQSLMQTLREHGVSRLYLTDWRSATEDMKDLEIDQYLAELNVCVDELGGRVNLVGLCQGGWMAAMYAARFPHKVARLVLAGSPIDTDAGNGPIRQMVHTYPTSFYEELVEMGGGLMRGRFMLRGWKNMHPDQHYLAEHVDLYEHIDDPDYLRKQEAFASWYESPIDLPGRWYLQAIVQLFKENRLAKGTFVALGRTLNLKDVTCPVYLLAGEADDITTPEQVFDAVKYLGTPVAQVTSRLVPGGHIGLFMGSRTLKDAWPDIAAWIAAQA</sequence>
<dbReference type="Gene3D" id="3.40.50.1820">
    <property type="entry name" value="alpha/beta hydrolase"/>
    <property type="match status" value="1"/>
</dbReference>
<accession>A0A103RYZ0</accession>
<reference evidence="1 2" key="1">
    <citation type="submission" date="2015-11" db="EMBL/GenBank/DDBJ databases">
        <title>Expanding the genomic diversity of Burkholderia species for the development of highly accurate diagnostics.</title>
        <authorList>
            <person name="Sahl J."/>
            <person name="Keim P."/>
            <person name="Wagner D."/>
        </authorList>
    </citation>
    <scope>NUCLEOTIDE SEQUENCE [LARGE SCALE GENOMIC DNA]</scope>
    <source>
        <strain evidence="1 2">MSMB2036</strain>
    </source>
</reference>
<protein>
    <submittedName>
        <fullName evidence="1">Esterase</fullName>
    </submittedName>
</protein>
<dbReference type="InterPro" id="IPR024501">
    <property type="entry name" value="DUF3141"/>
</dbReference>